<accession>A0A1G6NTJ8</accession>
<dbReference type="STRING" id="1285928.SAMN04487894_103384"/>
<organism evidence="1 2">
    <name type="scientific">Niabella drilacis (strain DSM 25811 / CCM 8410 / CCUG 62505 / LMG 26954 / E90)</name>
    <dbReference type="NCBI Taxonomy" id="1285928"/>
    <lineage>
        <taxon>Bacteria</taxon>
        <taxon>Pseudomonadati</taxon>
        <taxon>Bacteroidota</taxon>
        <taxon>Chitinophagia</taxon>
        <taxon>Chitinophagales</taxon>
        <taxon>Chitinophagaceae</taxon>
        <taxon>Niabella</taxon>
    </lineage>
</organism>
<dbReference type="Proteomes" id="UP000198757">
    <property type="component" value="Unassembled WGS sequence"/>
</dbReference>
<dbReference type="AlphaFoldDB" id="A0A1G6NTJ8"/>
<protein>
    <recommendedName>
        <fullName evidence="3">Outer membrane protein beta-barrel domain-containing protein</fullName>
    </recommendedName>
</protein>
<keyword evidence="2" id="KW-1185">Reference proteome</keyword>
<gene>
    <name evidence="1" type="ORF">SAMN04487894_103384</name>
</gene>
<name>A0A1G6NTJ8_NIADE</name>
<evidence type="ECO:0008006" key="3">
    <source>
        <dbReference type="Google" id="ProtNLM"/>
    </source>
</evidence>
<reference evidence="2" key="1">
    <citation type="submission" date="2016-10" db="EMBL/GenBank/DDBJ databases">
        <authorList>
            <person name="Varghese N."/>
            <person name="Submissions S."/>
        </authorList>
    </citation>
    <scope>NUCLEOTIDE SEQUENCE [LARGE SCALE GENOMIC DNA]</scope>
    <source>
        <strain evidence="2">DSM 25811 / CCM 8410 / LMG 26954 / E90</strain>
    </source>
</reference>
<sequence>MLINHQGFLNFLLSSGMFLAQGAANVNFDQMKKILLSIFSLALVAGANAQSEIKPNQGDVTTEFGLSGGVLNSNFELNEQGNLLRFRYFAKETLAFRLGFGLSSYKNTKNLYDIDDDSHKGTYKTSETDFLLNLGVEKHFTGTERLSPYVGGDLLLSVANEKKEFSDATMGGTAYQENNSGSVKGPGSLGFGVRAVVGADYYIAKRVFLGAEAGFGFLNTKKGKTTIKVNDEPTVTQKSAGSGFELAPNVITGVRIGFVF</sequence>
<proteinExistence type="predicted"/>
<dbReference type="Gene3D" id="2.40.160.20">
    <property type="match status" value="1"/>
</dbReference>
<evidence type="ECO:0000313" key="2">
    <source>
        <dbReference type="Proteomes" id="UP000198757"/>
    </source>
</evidence>
<dbReference type="InterPro" id="IPR011250">
    <property type="entry name" value="OMP/PagP_B-barrel"/>
</dbReference>
<dbReference type="SUPFAM" id="SSF56925">
    <property type="entry name" value="OMPA-like"/>
    <property type="match status" value="1"/>
</dbReference>
<evidence type="ECO:0000313" key="1">
    <source>
        <dbReference type="EMBL" id="SDC70931.1"/>
    </source>
</evidence>
<dbReference type="EMBL" id="FMZO01000003">
    <property type="protein sequence ID" value="SDC70931.1"/>
    <property type="molecule type" value="Genomic_DNA"/>
</dbReference>